<comment type="caution">
    <text evidence="4">The sequence shown here is derived from an EMBL/GenBank/DDBJ whole genome shotgun (WGS) entry which is preliminary data.</text>
</comment>
<evidence type="ECO:0000259" key="3">
    <source>
        <dbReference type="Pfam" id="PF14237"/>
    </source>
</evidence>
<feature type="region of interest" description="Disordered" evidence="1">
    <location>
        <begin position="96"/>
        <end position="118"/>
    </location>
</feature>
<feature type="transmembrane region" description="Helical" evidence="2">
    <location>
        <begin position="205"/>
        <end position="227"/>
    </location>
</feature>
<organism evidence="4 5">
    <name type="scientific">Stieleria varia</name>
    <dbReference type="NCBI Taxonomy" id="2528005"/>
    <lineage>
        <taxon>Bacteria</taxon>
        <taxon>Pseudomonadati</taxon>
        <taxon>Planctomycetota</taxon>
        <taxon>Planctomycetia</taxon>
        <taxon>Pirellulales</taxon>
        <taxon>Pirellulaceae</taxon>
        <taxon>Stieleria</taxon>
    </lineage>
</organism>
<sequence>MADIERVYVRFRGRTLGPLTPDKVKDLIRRGQVTRLHELSGDGITWVTAEEFGDFFPRAAPTGFGGMMGGGAMGGGMMGGGMPQPGMAGNMPAMPGQNPMPPGQAMPQPGGAGGGSPANTQAQWFAHVKDENQGPISYDQMQLWAHAKVLKPDSLVWNSNMESWEPAKKILPELFQSLGSSSSDSDEAPETEMTRIALELSRNTTWLMVGAIALIVVATVLLIGSILPIATSAATPETIVYLKALLGFSLVGILIAAAVTMLIYTGKVKELIAEPNLPLTLFAAKALSNVWAAIGLTAIIWVVLFLVLLLSCAAMGLPLQKLLY</sequence>
<keyword evidence="2" id="KW-0472">Membrane</keyword>
<gene>
    <name evidence="4" type="ORF">Pla52n_21600</name>
</gene>
<dbReference type="Proteomes" id="UP000320176">
    <property type="component" value="Unassembled WGS sequence"/>
</dbReference>
<feature type="domain" description="GYF" evidence="3">
    <location>
        <begin position="124"/>
        <end position="170"/>
    </location>
</feature>
<feature type="transmembrane region" description="Helical" evidence="2">
    <location>
        <begin position="239"/>
        <end position="264"/>
    </location>
</feature>
<name>A0A5C6B549_9BACT</name>
<dbReference type="OrthoDB" id="292841at2"/>
<evidence type="ECO:0000313" key="5">
    <source>
        <dbReference type="Proteomes" id="UP000320176"/>
    </source>
</evidence>
<dbReference type="InterPro" id="IPR025640">
    <property type="entry name" value="GYF_2"/>
</dbReference>
<dbReference type="Pfam" id="PF14237">
    <property type="entry name" value="GYF_2"/>
    <property type="match status" value="1"/>
</dbReference>
<dbReference type="EMBL" id="SJPN01000002">
    <property type="protein sequence ID" value="TWU06439.1"/>
    <property type="molecule type" value="Genomic_DNA"/>
</dbReference>
<dbReference type="RefSeq" id="WP_146519520.1">
    <property type="nucleotide sequence ID" value="NZ_CP151726.1"/>
</dbReference>
<keyword evidence="2" id="KW-0812">Transmembrane</keyword>
<keyword evidence="5" id="KW-1185">Reference proteome</keyword>
<dbReference type="AlphaFoldDB" id="A0A5C6B549"/>
<accession>A0A5C6B549</accession>
<protein>
    <recommendedName>
        <fullName evidence="3">GYF domain-containing protein</fullName>
    </recommendedName>
</protein>
<evidence type="ECO:0000256" key="2">
    <source>
        <dbReference type="SAM" id="Phobius"/>
    </source>
</evidence>
<proteinExistence type="predicted"/>
<reference evidence="4 5" key="1">
    <citation type="submission" date="2019-02" db="EMBL/GenBank/DDBJ databases">
        <title>Deep-cultivation of Planctomycetes and their phenomic and genomic characterization uncovers novel biology.</title>
        <authorList>
            <person name="Wiegand S."/>
            <person name="Jogler M."/>
            <person name="Boedeker C."/>
            <person name="Pinto D."/>
            <person name="Vollmers J."/>
            <person name="Rivas-Marin E."/>
            <person name="Kohn T."/>
            <person name="Peeters S.H."/>
            <person name="Heuer A."/>
            <person name="Rast P."/>
            <person name="Oberbeckmann S."/>
            <person name="Bunk B."/>
            <person name="Jeske O."/>
            <person name="Meyerdierks A."/>
            <person name="Storesund J.E."/>
            <person name="Kallscheuer N."/>
            <person name="Luecker S."/>
            <person name="Lage O.M."/>
            <person name="Pohl T."/>
            <person name="Merkel B.J."/>
            <person name="Hornburger P."/>
            <person name="Mueller R.-W."/>
            <person name="Bruemmer F."/>
            <person name="Labrenz M."/>
            <person name="Spormann A.M."/>
            <person name="Op Den Camp H."/>
            <person name="Overmann J."/>
            <person name="Amann R."/>
            <person name="Jetten M.S.M."/>
            <person name="Mascher T."/>
            <person name="Medema M.H."/>
            <person name="Devos D.P."/>
            <person name="Kaster A.-K."/>
            <person name="Ovreas L."/>
            <person name="Rohde M."/>
            <person name="Galperin M.Y."/>
            <person name="Jogler C."/>
        </authorList>
    </citation>
    <scope>NUCLEOTIDE SEQUENCE [LARGE SCALE GENOMIC DNA]</scope>
    <source>
        <strain evidence="4 5">Pla52n</strain>
    </source>
</reference>
<evidence type="ECO:0000256" key="1">
    <source>
        <dbReference type="SAM" id="MobiDB-lite"/>
    </source>
</evidence>
<evidence type="ECO:0000313" key="4">
    <source>
        <dbReference type="EMBL" id="TWU06439.1"/>
    </source>
</evidence>
<keyword evidence="2" id="KW-1133">Transmembrane helix</keyword>